<dbReference type="Gene3D" id="3.30.70.1450">
    <property type="entry name" value="Regulator of K+ conductance, C-terminal domain"/>
    <property type="match status" value="1"/>
</dbReference>
<dbReference type="GO" id="GO:0008324">
    <property type="term" value="F:monoatomic cation transmembrane transporter activity"/>
    <property type="evidence" value="ECO:0007669"/>
    <property type="project" value="InterPro"/>
</dbReference>
<dbReference type="InterPro" id="IPR050721">
    <property type="entry name" value="Trk_Ktr_HKT_K-transport"/>
</dbReference>
<dbReference type="InterPro" id="IPR006037">
    <property type="entry name" value="RCK_C"/>
</dbReference>
<dbReference type="SUPFAM" id="SSF51735">
    <property type="entry name" value="NAD(P)-binding Rossmann-fold domains"/>
    <property type="match status" value="1"/>
</dbReference>
<dbReference type="InterPro" id="IPR003148">
    <property type="entry name" value="RCK_N"/>
</dbReference>
<gene>
    <name evidence="2" type="ORF">CLV92_1235</name>
</gene>
<evidence type="ECO:0000313" key="2">
    <source>
        <dbReference type="EMBL" id="PPK90801.1"/>
    </source>
</evidence>
<evidence type="ECO:0000313" key="3">
    <source>
        <dbReference type="Proteomes" id="UP000239485"/>
    </source>
</evidence>
<dbReference type="SUPFAM" id="SSF116726">
    <property type="entry name" value="TrkA C-terminal domain-like"/>
    <property type="match status" value="1"/>
</dbReference>
<dbReference type="PANTHER" id="PTHR43833">
    <property type="entry name" value="POTASSIUM CHANNEL PROTEIN 2-RELATED-RELATED"/>
    <property type="match status" value="1"/>
</dbReference>
<dbReference type="PROSITE" id="PS51202">
    <property type="entry name" value="RCK_C"/>
    <property type="match status" value="1"/>
</dbReference>
<reference evidence="2 3" key="1">
    <citation type="submission" date="2018-02" db="EMBL/GenBank/DDBJ databases">
        <title>Genomic Encyclopedia of Archaeal and Bacterial Type Strains, Phase II (KMG-II): from individual species to whole genera.</title>
        <authorList>
            <person name="Goeker M."/>
        </authorList>
    </citation>
    <scope>NUCLEOTIDE SEQUENCE [LARGE SCALE GENOMIC DNA]</scope>
    <source>
        <strain evidence="2 3">DSM 22857</strain>
    </source>
</reference>
<sequence>MADPTPGFLGRILGRRGLGTARRVAAADSVVVIGLGRFGTALALELMAQGTEVLGIDDDPAIVQSLNGHLTQVVRADATSEAALRQLSVPDFDRAVVAIGIDVEASLLATSLLLRFGIEHVWAKALTTPHGEILAQLGVPHVVYPEAEMGRRLAHLVRGSMKDYVQVDSDFALVTTTAPAEAVGRPLGECRIRARHDVTVVAVKPRGGGFTYTTAETVLQPGDTIIVAGSVEAAERFSQLR</sequence>
<name>A0A2S6IC25_9ACTN</name>
<protein>
    <submittedName>
        <fullName evidence="2">Trk system potassium uptake protein TrkA</fullName>
    </submittedName>
</protein>
<dbReference type="Pfam" id="PF02080">
    <property type="entry name" value="TrkA_C"/>
    <property type="match status" value="1"/>
</dbReference>
<evidence type="ECO:0000259" key="1">
    <source>
        <dbReference type="PROSITE" id="PS51202"/>
    </source>
</evidence>
<dbReference type="Pfam" id="PF02254">
    <property type="entry name" value="TrkA_N"/>
    <property type="match status" value="1"/>
</dbReference>
<organism evidence="2 3">
    <name type="scientific">Kineococcus xinjiangensis</name>
    <dbReference type="NCBI Taxonomy" id="512762"/>
    <lineage>
        <taxon>Bacteria</taxon>
        <taxon>Bacillati</taxon>
        <taxon>Actinomycetota</taxon>
        <taxon>Actinomycetes</taxon>
        <taxon>Kineosporiales</taxon>
        <taxon>Kineosporiaceae</taxon>
        <taxon>Kineococcus</taxon>
    </lineage>
</organism>
<dbReference type="EMBL" id="PTJD01000023">
    <property type="protein sequence ID" value="PPK90801.1"/>
    <property type="molecule type" value="Genomic_DNA"/>
</dbReference>
<dbReference type="PANTHER" id="PTHR43833:SF7">
    <property type="entry name" value="KTR SYSTEM POTASSIUM UPTAKE PROTEIN C"/>
    <property type="match status" value="1"/>
</dbReference>
<keyword evidence="3" id="KW-1185">Reference proteome</keyword>
<dbReference type="RefSeq" id="WP_245887002.1">
    <property type="nucleotide sequence ID" value="NZ_PTJD01000023.1"/>
</dbReference>
<dbReference type="AlphaFoldDB" id="A0A2S6IC25"/>
<proteinExistence type="predicted"/>
<dbReference type="GO" id="GO:0006813">
    <property type="term" value="P:potassium ion transport"/>
    <property type="evidence" value="ECO:0007669"/>
    <property type="project" value="InterPro"/>
</dbReference>
<comment type="caution">
    <text evidence="2">The sequence shown here is derived from an EMBL/GenBank/DDBJ whole genome shotgun (WGS) entry which is preliminary data.</text>
</comment>
<dbReference type="Proteomes" id="UP000239485">
    <property type="component" value="Unassembled WGS sequence"/>
</dbReference>
<accession>A0A2S6IC25</accession>
<feature type="domain" description="RCK C-terminal" evidence="1">
    <location>
        <begin position="159"/>
        <end position="241"/>
    </location>
</feature>
<dbReference type="InterPro" id="IPR036291">
    <property type="entry name" value="NAD(P)-bd_dom_sf"/>
</dbReference>
<dbReference type="InterPro" id="IPR036721">
    <property type="entry name" value="RCK_C_sf"/>
</dbReference>
<dbReference type="Gene3D" id="3.40.50.720">
    <property type="entry name" value="NAD(P)-binding Rossmann-like Domain"/>
    <property type="match status" value="1"/>
</dbReference>